<protein>
    <recommendedName>
        <fullName evidence="5">Vacuolar membrane protein</fullName>
    </recommendedName>
</protein>
<name>A0A9N9LT75_9HELO</name>
<evidence type="ECO:0000313" key="3">
    <source>
        <dbReference type="EMBL" id="CAG8978112.1"/>
    </source>
</evidence>
<dbReference type="PANTHER" id="PTHR36424">
    <property type="entry name" value="PHEROMONE-REGULATED MEMBRANE PROTEIN 6"/>
    <property type="match status" value="1"/>
</dbReference>
<dbReference type="InterPro" id="IPR031606">
    <property type="entry name" value="Kch1/2"/>
</dbReference>
<feature type="compositionally biased region" description="Gly residues" evidence="1">
    <location>
        <begin position="579"/>
        <end position="588"/>
    </location>
</feature>
<evidence type="ECO:0000256" key="2">
    <source>
        <dbReference type="SAM" id="Phobius"/>
    </source>
</evidence>
<dbReference type="EMBL" id="CAJVRM010000240">
    <property type="protein sequence ID" value="CAG8978112.1"/>
    <property type="molecule type" value="Genomic_DNA"/>
</dbReference>
<dbReference type="PANTHER" id="PTHR36424:SF1">
    <property type="entry name" value="LOW AFFINITY K(+) TRANSPORTER 1-RELATED"/>
    <property type="match status" value="1"/>
</dbReference>
<sequence>MGCSGRVKEEDLRPEQKWDFISLNDFKNTSCFGPLAYAYLCISLLISVAVYGVDTFTAVNLLAFDRWSGQVQPKIDFDVGKWIFSVCIILSWVNVGYEHIRAGRVMKRGAVTESFLDSLAVRLQCIRWGKGRGYRRFLVFAELTKSKKGAEYVALFTYFSFQAWIRIIFCQGPRQVVNAFTLYAVFQANFDLKKDAGSTLMTFFNNLKHLAEQSNQQALILSGMIFTLVIWVFGVLSMILAVFFYVFFLWHYIPNRDGGLSGYCKRKVDKRLASIVSVKVNRAIEEEERRRQQGNAKKGPKKGPDGGDSMAGRQATLPTLFDDKADDKLPNMPLMRADTQSTLPLYTSRPGTPSGQPPLPSFELNQMDQRRPFPQRNNTSYASNAPLIGNAQAMADGRASPAPSMHGDMNGYPAPPPRSMTSNTHRSDWSSSTGQYGSQVGLPQPPRMPSAFGDRGYTQSPVSYVEGRGTPDTFGNPGPQRSHTPMGPPPSMGRRTPFDPHGGQPSPALSGHFNPNIRSASAAPTSNPGPPPGPQRNMTAPMDYFGNAGPQRPGTSNSQLNAVPQIARLASPAPYNNWGNGGSPGFGPMGLNSPGYRRS</sequence>
<keyword evidence="2" id="KW-0812">Transmembrane</keyword>
<dbReference type="Pfam" id="PF16944">
    <property type="entry name" value="KCH"/>
    <property type="match status" value="1"/>
</dbReference>
<dbReference type="AlphaFoldDB" id="A0A9N9LT75"/>
<feature type="transmembrane region" description="Helical" evidence="2">
    <location>
        <begin position="79"/>
        <end position="97"/>
    </location>
</feature>
<organism evidence="3 4">
    <name type="scientific">Hymenoscyphus albidus</name>
    <dbReference type="NCBI Taxonomy" id="595503"/>
    <lineage>
        <taxon>Eukaryota</taxon>
        <taxon>Fungi</taxon>
        <taxon>Dikarya</taxon>
        <taxon>Ascomycota</taxon>
        <taxon>Pezizomycotina</taxon>
        <taxon>Leotiomycetes</taxon>
        <taxon>Helotiales</taxon>
        <taxon>Helotiaceae</taxon>
        <taxon>Hymenoscyphus</taxon>
    </lineage>
</organism>
<feature type="region of interest" description="Disordered" evidence="1">
    <location>
        <begin position="396"/>
        <end position="599"/>
    </location>
</feature>
<feature type="transmembrane region" description="Helical" evidence="2">
    <location>
        <begin position="36"/>
        <end position="59"/>
    </location>
</feature>
<evidence type="ECO:0000313" key="4">
    <source>
        <dbReference type="Proteomes" id="UP000701801"/>
    </source>
</evidence>
<evidence type="ECO:0000256" key="1">
    <source>
        <dbReference type="SAM" id="MobiDB-lite"/>
    </source>
</evidence>
<comment type="caution">
    <text evidence="3">The sequence shown here is derived from an EMBL/GenBank/DDBJ whole genome shotgun (WGS) entry which is preliminary data.</text>
</comment>
<feature type="region of interest" description="Disordered" evidence="1">
    <location>
        <begin position="286"/>
        <end position="362"/>
    </location>
</feature>
<gene>
    <name evidence="3" type="ORF">HYALB_00000785</name>
</gene>
<keyword evidence="4" id="KW-1185">Reference proteome</keyword>
<feature type="compositionally biased region" description="Polar residues" evidence="1">
    <location>
        <begin position="338"/>
        <end position="354"/>
    </location>
</feature>
<feature type="transmembrane region" description="Helical" evidence="2">
    <location>
        <begin position="218"/>
        <end position="250"/>
    </location>
</feature>
<dbReference type="GO" id="GO:0005886">
    <property type="term" value="C:plasma membrane"/>
    <property type="evidence" value="ECO:0007669"/>
    <property type="project" value="InterPro"/>
</dbReference>
<keyword evidence="2" id="KW-1133">Transmembrane helix</keyword>
<dbReference type="OrthoDB" id="2128042at2759"/>
<keyword evidence="2" id="KW-0472">Membrane</keyword>
<evidence type="ECO:0008006" key="5">
    <source>
        <dbReference type="Google" id="ProtNLM"/>
    </source>
</evidence>
<feature type="compositionally biased region" description="Polar residues" evidence="1">
    <location>
        <begin position="553"/>
        <end position="562"/>
    </location>
</feature>
<proteinExistence type="predicted"/>
<dbReference type="Proteomes" id="UP000701801">
    <property type="component" value="Unassembled WGS sequence"/>
</dbReference>
<feature type="compositionally biased region" description="Polar residues" evidence="1">
    <location>
        <begin position="419"/>
        <end position="438"/>
    </location>
</feature>
<reference evidence="3" key="1">
    <citation type="submission" date="2021-07" db="EMBL/GenBank/DDBJ databases">
        <authorList>
            <person name="Durling M."/>
        </authorList>
    </citation>
    <scope>NUCLEOTIDE SEQUENCE</scope>
</reference>
<accession>A0A9N9LT75</accession>
<dbReference type="GO" id="GO:0015079">
    <property type="term" value="F:potassium ion transmembrane transporter activity"/>
    <property type="evidence" value="ECO:0007669"/>
    <property type="project" value="InterPro"/>
</dbReference>